<name>A0A1G8J716_9FLAO</name>
<evidence type="ECO:0008006" key="4">
    <source>
        <dbReference type="Google" id="ProtNLM"/>
    </source>
</evidence>
<keyword evidence="3" id="KW-1185">Reference proteome</keyword>
<keyword evidence="1" id="KW-0732">Signal</keyword>
<organism evidence="2 3">
    <name type="scientific">Flavobacterium omnivorum</name>
    <dbReference type="NCBI Taxonomy" id="178355"/>
    <lineage>
        <taxon>Bacteria</taxon>
        <taxon>Pseudomonadati</taxon>
        <taxon>Bacteroidota</taxon>
        <taxon>Flavobacteriia</taxon>
        <taxon>Flavobacteriales</taxon>
        <taxon>Flavobacteriaceae</taxon>
        <taxon>Flavobacterium</taxon>
    </lineage>
</organism>
<sequence>MKVNFTLMIFILVFSQVYSQNPEIKTELPTVIPPSPTVAALMKFEEVSVSNYTGIPDVSIPLFTSSTHSKDININISLKYHSGVGANDRASDVGLGWSLFAGGSISRTVRGLPDEILINYNLNDTKVGLYHTDSSISNDINNYYYYKENIANTTQDYYQNNLSTQSLDIGNEFLWTAANTNKYDTEHDLWQFNFMGISGRFYIKKNLNTNLLEIIPLDDYRVKIIYNYGNVNNNPYTPLNFTIYDEKGNKYIFDVSENSNNKVASSTIYFEEDVGYSFSDNITADKAFKSAFHLSKIYDNNNNLLVNFIFNTDNYVESFNNYSINKTDIDKYEMANFNKCASYPPLESTTVSTTIIDVKKIQVIDIIGNAKIYFNYSKGRLDDNINIKEQTAYLNSIIMKDNYSKFVKQFNFEYDYSSVLNTRMLLKKVKENNESQQFITNSELFYIQNQSNGKTIGIDYWGFFNLIDNCEITTINHRNPSIEFSSTDLLEKIKYPTGGSVNFEFEPNTYAFVGDQEITNFDENNANFYLSNTSLLSFNNSIQKALPISTIENRKVKFYPSIALNEDPNQDTRSFSLLKKENGQWIQVTSLTCPFINTTCCIEFILEKNIEYAIRRNNFDLNYTGTDTMMIEYYDKNSVQKKYLYGGGNRIKNIKYLKSDNNFGTTAKIKNYTYNLFTDQSRSSGALVFPKPIYEYFDMFAFNISFFPYDWSGECYDGSDVPNIVSFLNNTSSNNLISLKTAGSDVGYSEVSVSETGLGRTDYAYSSPRNYPETNISTGIPFIPTKNFDYKRGLLQSEILYNSENKNIRETYYSYEFQNYLEHTGTRFRNPVGSCYTGSLFSTYDYYLLNLNQSDCVPCRPNYQMIKSFLCGLPLAFDTPKIIPFPIFEAYGWAKLMSKNTKNYYLSGGVTNMLETNETYTYNSLNKQIASQTSFNSLGENIKTNYYYHSGNSVHSQNRISEIEKIETFNNSTLLFTNKIDYSSTWASNQSYLPKYILTSKGANNLEEKLEYKSCDEFGHPLELRQSDGVPVSYIWGYNKTQPIAKIENATYAQVQQYEANLQTLSNGTDETALISALNALRTNLPDAMITTYTYRPLIGVSTVTDSKGDQITYSYDSFNRLQFVKDKSGNILSENQYNYKQ</sequence>
<reference evidence="3" key="1">
    <citation type="submission" date="2016-10" db="EMBL/GenBank/DDBJ databases">
        <authorList>
            <person name="Varghese N."/>
            <person name="Submissions S."/>
        </authorList>
    </citation>
    <scope>NUCLEOTIDE SEQUENCE [LARGE SCALE GENOMIC DNA]</scope>
    <source>
        <strain evidence="3">CGMCC 1.2747</strain>
    </source>
</reference>
<dbReference type="OrthoDB" id="9814627at2"/>
<feature type="chain" id="PRO_5011432582" description="YD repeat-containing protein" evidence="1">
    <location>
        <begin position="20"/>
        <end position="1142"/>
    </location>
</feature>
<dbReference type="RefSeq" id="WP_091259583.1">
    <property type="nucleotide sequence ID" value="NZ_FNDB01000033.1"/>
</dbReference>
<evidence type="ECO:0000313" key="2">
    <source>
        <dbReference type="EMBL" id="SDI26882.1"/>
    </source>
</evidence>
<dbReference type="EMBL" id="FNDB01000033">
    <property type="protein sequence ID" value="SDI26882.1"/>
    <property type="molecule type" value="Genomic_DNA"/>
</dbReference>
<dbReference type="STRING" id="178355.SAMN04488062_1336"/>
<evidence type="ECO:0000256" key="1">
    <source>
        <dbReference type="SAM" id="SignalP"/>
    </source>
</evidence>
<dbReference type="AlphaFoldDB" id="A0A1G8J716"/>
<dbReference type="Proteomes" id="UP000199274">
    <property type="component" value="Unassembled WGS sequence"/>
</dbReference>
<protein>
    <recommendedName>
        <fullName evidence="4">YD repeat-containing protein</fullName>
    </recommendedName>
</protein>
<proteinExistence type="predicted"/>
<accession>A0A1G8J716</accession>
<gene>
    <name evidence="2" type="ORF">SAMN04488062_1336</name>
</gene>
<feature type="signal peptide" evidence="1">
    <location>
        <begin position="1"/>
        <end position="19"/>
    </location>
</feature>
<evidence type="ECO:0000313" key="3">
    <source>
        <dbReference type="Proteomes" id="UP000199274"/>
    </source>
</evidence>